<evidence type="ECO:0000256" key="1">
    <source>
        <dbReference type="SAM" id="SignalP"/>
    </source>
</evidence>
<sequence>MIKTRPIIGYFAASASLLCAGASYAQTADAPSLQEGDAWVYQATEEQNTAGILGSTTRKWDVAIVRSGSKTMVISAKAEDSNLPPKELLRNADWAVVQNINGKNTVTNRPYDFPLKPGKTWKVEYDTANPDARTKVQHITKNYTVLGWVDIKVPAGTYHAIKVEMEGEWSKEFNPTAAVATSTVTSTQAGSVAISASRNASTQQSASGRMYDAFWYVPELKTHVKLITENYQAGGALNKRVTEELAASPIH</sequence>
<keyword evidence="1" id="KW-0732">Signal</keyword>
<accession>A0ABU2ERX5</accession>
<protein>
    <submittedName>
        <fullName evidence="2">Uncharacterized protein</fullName>
    </submittedName>
</protein>
<evidence type="ECO:0000313" key="2">
    <source>
        <dbReference type="EMBL" id="MDR9850477.1"/>
    </source>
</evidence>
<dbReference type="EMBL" id="JAVLSJ010000010">
    <property type="protein sequence ID" value="MDR9850477.1"/>
    <property type="molecule type" value="Genomic_DNA"/>
</dbReference>
<dbReference type="Proteomes" id="UP001246576">
    <property type="component" value="Unassembled WGS sequence"/>
</dbReference>
<dbReference type="Gene3D" id="2.40.360.20">
    <property type="match status" value="1"/>
</dbReference>
<proteinExistence type="predicted"/>
<comment type="caution">
    <text evidence="2">The sequence shown here is derived from an EMBL/GenBank/DDBJ whole genome shotgun (WGS) entry which is preliminary data.</text>
</comment>
<feature type="signal peptide" evidence="1">
    <location>
        <begin position="1"/>
        <end position="25"/>
    </location>
</feature>
<organism evidence="2 3">
    <name type="scientific">Herbaspirillum huttiense subsp. lycopersici</name>
    <dbReference type="NCBI Taxonomy" id="3074428"/>
    <lineage>
        <taxon>Bacteria</taxon>
        <taxon>Pseudomonadati</taxon>
        <taxon>Pseudomonadota</taxon>
        <taxon>Betaproteobacteria</taxon>
        <taxon>Burkholderiales</taxon>
        <taxon>Oxalobacteraceae</taxon>
        <taxon>Herbaspirillum</taxon>
    </lineage>
</organism>
<feature type="chain" id="PRO_5045685441" evidence="1">
    <location>
        <begin position="26"/>
        <end position="251"/>
    </location>
</feature>
<dbReference type="RefSeq" id="WP_310840894.1">
    <property type="nucleotide sequence ID" value="NZ_JAVLSJ010000010.1"/>
</dbReference>
<evidence type="ECO:0000313" key="3">
    <source>
        <dbReference type="Proteomes" id="UP001246576"/>
    </source>
</evidence>
<keyword evidence="3" id="KW-1185">Reference proteome</keyword>
<name>A0ABU2ERX5_9BURK</name>
<reference evidence="2" key="1">
    <citation type="submission" date="2023-09" db="EMBL/GenBank/DDBJ databases">
        <title>Description of first Herbaspirillum huttiense subsp. nephrolepsisexaltata and Herbaspirillum huttiense subsp. lycopersicon.</title>
        <authorList>
            <person name="Poudel M."/>
            <person name="Sharma A."/>
            <person name="Goss E."/>
            <person name="Tapia J.H."/>
            <person name="Harmon C.M."/>
            <person name="Jones J.B."/>
        </authorList>
    </citation>
    <scope>NUCLEOTIDE SEQUENCE</scope>
    <source>
        <strain evidence="2">SE1</strain>
    </source>
</reference>
<gene>
    <name evidence="2" type="ORF">RI048_19750</name>
</gene>